<reference evidence="1 2" key="1">
    <citation type="submission" date="2016-02" db="EMBL/GenBank/DDBJ databases">
        <title>Draft genome sequence of the strain BR 10247T Bradyrhizobium neotropicale isolated from nodules of Centrolobium paraense.</title>
        <authorList>
            <person name="Simoes-Araujo J.L."/>
            <person name="Barauna A.C."/>
            <person name="Silva K."/>
            <person name="Zilli J.E."/>
        </authorList>
    </citation>
    <scope>NUCLEOTIDE SEQUENCE [LARGE SCALE GENOMIC DNA]</scope>
    <source>
        <strain evidence="1 2">BR 10247</strain>
    </source>
</reference>
<accession>A0A176YVX7</accession>
<organism evidence="1 2">
    <name type="scientific">Bradyrhizobium neotropicale</name>
    <dbReference type="NCBI Taxonomy" id="1497615"/>
    <lineage>
        <taxon>Bacteria</taxon>
        <taxon>Pseudomonadati</taxon>
        <taxon>Pseudomonadota</taxon>
        <taxon>Alphaproteobacteria</taxon>
        <taxon>Hyphomicrobiales</taxon>
        <taxon>Nitrobacteraceae</taxon>
        <taxon>Bradyrhizobium</taxon>
    </lineage>
</organism>
<dbReference type="RefSeq" id="WP_063680679.1">
    <property type="nucleotide sequence ID" value="NZ_LSEF01000090.1"/>
</dbReference>
<name>A0A176YVX7_9BRAD</name>
<comment type="caution">
    <text evidence="1">The sequence shown here is derived from an EMBL/GenBank/DDBJ whole genome shotgun (WGS) entry which is preliminary data.</text>
</comment>
<keyword evidence="2" id="KW-1185">Reference proteome</keyword>
<dbReference type="GeneID" id="32580601"/>
<dbReference type="AlphaFoldDB" id="A0A176YVX7"/>
<evidence type="ECO:0000313" key="1">
    <source>
        <dbReference type="EMBL" id="OAF11040.1"/>
    </source>
</evidence>
<evidence type="ECO:0000313" key="2">
    <source>
        <dbReference type="Proteomes" id="UP000077173"/>
    </source>
</evidence>
<dbReference type="Proteomes" id="UP000077173">
    <property type="component" value="Unassembled WGS sequence"/>
</dbReference>
<sequence length="137" mass="15206">MRLLVFGLVAAAVVGFGAYDQYDKKANYQRVNAHISTVTDQCYLEKVERGVLSKTTSTSDLVRCDLAAILTRDHPKWQGYEIKHKIEIQFAYISPVDGATHMSSLRMSAFPNGQPLRMGDVLQVLASKTKADKTRAA</sequence>
<protein>
    <submittedName>
        <fullName evidence="1">Uncharacterized protein</fullName>
    </submittedName>
</protein>
<gene>
    <name evidence="1" type="ORF">AXW67_22950</name>
</gene>
<proteinExistence type="predicted"/>
<dbReference type="EMBL" id="LSEF01000090">
    <property type="protein sequence ID" value="OAF11040.1"/>
    <property type="molecule type" value="Genomic_DNA"/>
</dbReference>